<dbReference type="InterPro" id="IPR009688">
    <property type="entry name" value="FAM210A/B-like_dom"/>
</dbReference>
<sequence>MTVFFKNLLSNIQNLNVNSPNHLRNCYPVLINSSKNNYSYSGSILTSNNSENYNQKFLTSSLDVRFKSTQHVKSASIKKEENNTIEEVHQKKIDVAGITRGEKLKKAVKEYGSTVIVFHIGISLVSLGTCYLLVSSGLDVTNILEVIGLNEWITKSEITASAGTFAVAYAIHKVFAPVRITITVGSVPFIVKYLRKVGLLKK</sequence>
<dbReference type="PANTHER" id="PTHR21377:SF0">
    <property type="entry name" value="PROTEIN FAM210B, MITOCHONDRIAL"/>
    <property type="match status" value="1"/>
</dbReference>
<evidence type="ECO:0000313" key="3">
    <source>
        <dbReference type="EMBL" id="KAJ8940049.1"/>
    </source>
</evidence>
<keyword evidence="1" id="KW-1133">Transmembrane helix</keyword>
<dbReference type="Pfam" id="PF06916">
    <property type="entry name" value="FAM210A-B_dom"/>
    <property type="match status" value="1"/>
</dbReference>
<organism evidence="3 4">
    <name type="scientific">Rhamnusium bicolor</name>
    <dbReference type="NCBI Taxonomy" id="1586634"/>
    <lineage>
        <taxon>Eukaryota</taxon>
        <taxon>Metazoa</taxon>
        <taxon>Ecdysozoa</taxon>
        <taxon>Arthropoda</taxon>
        <taxon>Hexapoda</taxon>
        <taxon>Insecta</taxon>
        <taxon>Pterygota</taxon>
        <taxon>Neoptera</taxon>
        <taxon>Endopterygota</taxon>
        <taxon>Coleoptera</taxon>
        <taxon>Polyphaga</taxon>
        <taxon>Cucujiformia</taxon>
        <taxon>Chrysomeloidea</taxon>
        <taxon>Cerambycidae</taxon>
        <taxon>Lepturinae</taxon>
        <taxon>Rhagiini</taxon>
        <taxon>Rhamnusium</taxon>
    </lineage>
</organism>
<feature type="transmembrane region" description="Helical" evidence="1">
    <location>
        <begin position="111"/>
        <end position="134"/>
    </location>
</feature>
<proteinExistence type="predicted"/>
<name>A0AAV8XMS8_9CUCU</name>
<dbReference type="EMBL" id="JANEYF010003027">
    <property type="protein sequence ID" value="KAJ8940049.1"/>
    <property type="molecule type" value="Genomic_DNA"/>
</dbReference>
<evidence type="ECO:0000259" key="2">
    <source>
        <dbReference type="Pfam" id="PF06916"/>
    </source>
</evidence>
<gene>
    <name evidence="3" type="ORF">NQ314_010881</name>
</gene>
<dbReference type="InterPro" id="IPR045866">
    <property type="entry name" value="FAM210A/B-like"/>
</dbReference>
<protein>
    <recommendedName>
        <fullName evidence="2">DUF1279 domain-containing protein</fullName>
    </recommendedName>
</protein>
<comment type="caution">
    <text evidence="3">The sequence shown here is derived from an EMBL/GenBank/DDBJ whole genome shotgun (WGS) entry which is preliminary data.</text>
</comment>
<evidence type="ECO:0000313" key="4">
    <source>
        <dbReference type="Proteomes" id="UP001162156"/>
    </source>
</evidence>
<dbReference type="AlphaFoldDB" id="A0AAV8XMS8"/>
<keyword evidence="1" id="KW-0472">Membrane</keyword>
<dbReference type="GO" id="GO:0005739">
    <property type="term" value="C:mitochondrion"/>
    <property type="evidence" value="ECO:0007669"/>
    <property type="project" value="TreeGrafter"/>
</dbReference>
<keyword evidence="4" id="KW-1185">Reference proteome</keyword>
<keyword evidence="1" id="KW-0812">Transmembrane</keyword>
<accession>A0AAV8XMS8</accession>
<evidence type="ECO:0000256" key="1">
    <source>
        <dbReference type="SAM" id="Phobius"/>
    </source>
</evidence>
<dbReference type="PANTHER" id="PTHR21377">
    <property type="entry name" value="PROTEIN FAM210B, MITOCHONDRIAL"/>
    <property type="match status" value="1"/>
</dbReference>
<dbReference type="Proteomes" id="UP001162156">
    <property type="component" value="Unassembled WGS sequence"/>
</dbReference>
<feature type="domain" description="DUF1279" evidence="2">
    <location>
        <begin position="102"/>
        <end position="189"/>
    </location>
</feature>
<feature type="transmembrane region" description="Helical" evidence="1">
    <location>
        <begin position="174"/>
        <end position="194"/>
    </location>
</feature>
<reference evidence="3" key="1">
    <citation type="journal article" date="2023" name="Insect Mol. Biol.">
        <title>Genome sequencing provides insights into the evolution of gene families encoding plant cell wall-degrading enzymes in longhorned beetles.</title>
        <authorList>
            <person name="Shin N.R."/>
            <person name="Okamura Y."/>
            <person name="Kirsch R."/>
            <person name="Pauchet Y."/>
        </authorList>
    </citation>
    <scope>NUCLEOTIDE SEQUENCE</scope>
    <source>
        <strain evidence="3">RBIC_L_NR</strain>
    </source>
</reference>